<dbReference type="InterPro" id="IPR000719">
    <property type="entry name" value="Prot_kinase_dom"/>
</dbReference>
<dbReference type="InterPro" id="IPR051043">
    <property type="entry name" value="Sulfatase_Mod_Factor_Kinase"/>
</dbReference>
<evidence type="ECO:0000313" key="4">
    <source>
        <dbReference type="Proteomes" id="UP000031549"/>
    </source>
</evidence>
<sequence>MNPNQFWRMFEDEWFTPKYRLKKLLGAGSFGAVFLADDVVADRIIREVAIKIFSNESGQQERQIAELQTAISLKHPSLLEGFSPEQGWLKGIECLGLVMELAQESLALRLQRGSLPLAEVKAMVKNLAGALDYLHGRGIVHRDLKPANIMQVGGQWKLTDFGISRLLENHNGSETAPSHQVGTIAYAPPESYTGKISLTWDLWSLGVVIAETLTGKHPFASNTIEEMMQRVTIENYYLPSELPAPFGSIVQGCLVKDYTKRWTAAQVLAALDPTSDLGRVTVLLPLSPSFRKILPTGAGAQGYVSIPNSGIRIEVEESPNTELTEDVSVHKQGKQKSQARALPRRQINYQERLPGGAMLDMIAIPAGSFLMGTATEDIEQVLRLETWFKRSLVEKWLRPEMPQHRVNVPDFSISKTPITQEQWQAVMQTNPSQFSSPLRPVENVSWWDALEFCDRLSQLTGKLYCLPTEAEWEYACRAGTQTLYSFGNRKQLLPNYAWYTWNARNKTQQVGQKKPNAWGLHDLHGLVWEWCEDTWHESHNGAPTDGSAWSDEAGHSTKHVVRGGSWYSLADDCRCAYRFCFDASFRYPSIGVRVVAS</sequence>
<dbReference type="Gene3D" id="1.10.510.10">
    <property type="entry name" value="Transferase(Phosphotransferase) domain 1"/>
    <property type="match status" value="1"/>
</dbReference>
<dbReference type="PROSITE" id="PS50011">
    <property type="entry name" value="PROTEIN_KINASE_DOM"/>
    <property type="match status" value="1"/>
</dbReference>
<dbReference type="InterPro" id="IPR005532">
    <property type="entry name" value="SUMF_dom"/>
</dbReference>
<dbReference type="Proteomes" id="UP000031549">
    <property type="component" value="Unassembled WGS sequence"/>
</dbReference>
<keyword evidence="1" id="KW-0067">ATP-binding</keyword>
<evidence type="ECO:0000313" key="3">
    <source>
        <dbReference type="EMBL" id="NEU74308.1"/>
    </source>
</evidence>
<organism evidence="3 4">
    <name type="scientific">Hassallia byssoidea VB512170</name>
    <dbReference type="NCBI Taxonomy" id="1304833"/>
    <lineage>
        <taxon>Bacteria</taxon>
        <taxon>Bacillati</taxon>
        <taxon>Cyanobacteriota</taxon>
        <taxon>Cyanophyceae</taxon>
        <taxon>Nostocales</taxon>
        <taxon>Tolypothrichaceae</taxon>
        <taxon>Hassallia</taxon>
    </lineage>
</organism>
<dbReference type="EMBL" id="JTCM02000039">
    <property type="protein sequence ID" value="NEU74308.1"/>
    <property type="molecule type" value="Genomic_DNA"/>
</dbReference>
<dbReference type="Gene3D" id="3.90.1580.10">
    <property type="entry name" value="paralog of FGE (formylglycine-generating enzyme)"/>
    <property type="match status" value="1"/>
</dbReference>
<dbReference type="InterPro" id="IPR011009">
    <property type="entry name" value="Kinase-like_dom_sf"/>
</dbReference>
<dbReference type="SUPFAM" id="SSF56436">
    <property type="entry name" value="C-type lectin-like"/>
    <property type="match status" value="1"/>
</dbReference>
<dbReference type="Pfam" id="PF00069">
    <property type="entry name" value="Pkinase"/>
    <property type="match status" value="1"/>
</dbReference>
<evidence type="ECO:0000256" key="1">
    <source>
        <dbReference type="PROSITE-ProRule" id="PRU10141"/>
    </source>
</evidence>
<dbReference type="AlphaFoldDB" id="A0A846HBM2"/>
<keyword evidence="1" id="KW-0547">Nucleotide-binding</keyword>
<dbReference type="PANTHER" id="PTHR23150:SF19">
    <property type="entry name" value="FORMYLGLYCINE-GENERATING ENZYME"/>
    <property type="match status" value="1"/>
</dbReference>
<feature type="binding site" evidence="1">
    <location>
        <position position="51"/>
    </location>
    <ligand>
        <name>ATP</name>
        <dbReference type="ChEBI" id="CHEBI:30616"/>
    </ligand>
</feature>
<evidence type="ECO:0000259" key="2">
    <source>
        <dbReference type="PROSITE" id="PS50011"/>
    </source>
</evidence>
<dbReference type="SUPFAM" id="SSF56112">
    <property type="entry name" value="Protein kinase-like (PK-like)"/>
    <property type="match status" value="1"/>
</dbReference>
<dbReference type="CDD" id="cd14014">
    <property type="entry name" value="STKc_PknB_like"/>
    <property type="match status" value="1"/>
</dbReference>
<dbReference type="InterPro" id="IPR017441">
    <property type="entry name" value="Protein_kinase_ATP_BS"/>
</dbReference>
<dbReference type="PROSITE" id="PS00107">
    <property type="entry name" value="PROTEIN_KINASE_ATP"/>
    <property type="match status" value="1"/>
</dbReference>
<keyword evidence="4" id="KW-1185">Reference proteome</keyword>
<dbReference type="PANTHER" id="PTHR23150">
    <property type="entry name" value="SULFATASE MODIFYING FACTOR 1, 2"/>
    <property type="match status" value="1"/>
</dbReference>
<accession>A0A846HBM2</accession>
<dbReference type="InterPro" id="IPR016187">
    <property type="entry name" value="CTDL_fold"/>
</dbReference>
<feature type="domain" description="Protein kinase" evidence="2">
    <location>
        <begin position="19"/>
        <end position="275"/>
    </location>
</feature>
<protein>
    <submittedName>
        <fullName evidence="3">SUMF1/EgtB/PvdO family nonheme iron enzyme</fullName>
    </submittedName>
</protein>
<proteinExistence type="predicted"/>
<dbReference type="GO" id="GO:0120147">
    <property type="term" value="F:formylglycine-generating oxidase activity"/>
    <property type="evidence" value="ECO:0007669"/>
    <property type="project" value="TreeGrafter"/>
</dbReference>
<dbReference type="RefSeq" id="WP_039752839.1">
    <property type="nucleotide sequence ID" value="NZ_JTCM02000039.1"/>
</dbReference>
<reference evidence="3 4" key="1">
    <citation type="journal article" date="2015" name="Genome Announc.">
        <title>Draft Genome Sequence of Cyanobacterium Hassallia byssoidea Strain VB512170, Isolated from Monuments in India.</title>
        <authorList>
            <person name="Singh D."/>
            <person name="Chandrababunaidu M.M."/>
            <person name="Panda A."/>
            <person name="Sen D."/>
            <person name="Bhattacharyya S."/>
            <person name="Adhikary S.P."/>
            <person name="Tripathy S."/>
        </authorList>
    </citation>
    <scope>NUCLEOTIDE SEQUENCE [LARGE SCALE GENOMIC DNA]</scope>
    <source>
        <strain evidence="3 4">VB512170</strain>
    </source>
</reference>
<dbReference type="SMART" id="SM00220">
    <property type="entry name" value="S_TKc"/>
    <property type="match status" value="1"/>
</dbReference>
<dbReference type="InterPro" id="IPR042095">
    <property type="entry name" value="SUMF_sf"/>
</dbReference>
<name>A0A846HBM2_9CYAN</name>
<dbReference type="GO" id="GO:0004672">
    <property type="term" value="F:protein kinase activity"/>
    <property type="evidence" value="ECO:0007669"/>
    <property type="project" value="InterPro"/>
</dbReference>
<comment type="caution">
    <text evidence="3">The sequence shown here is derived from an EMBL/GenBank/DDBJ whole genome shotgun (WGS) entry which is preliminary data.</text>
</comment>
<dbReference type="GO" id="GO:0005524">
    <property type="term" value="F:ATP binding"/>
    <property type="evidence" value="ECO:0007669"/>
    <property type="project" value="UniProtKB-UniRule"/>
</dbReference>
<gene>
    <name evidence="3" type="ORF">PI95_017515</name>
</gene>
<dbReference type="Pfam" id="PF03781">
    <property type="entry name" value="FGE-sulfatase"/>
    <property type="match status" value="1"/>
</dbReference>